<dbReference type="SUPFAM" id="SSF52540">
    <property type="entry name" value="P-loop containing nucleoside triphosphate hydrolases"/>
    <property type="match status" value="1"/>
</dbReference>
<evidence type="ECO:0000259" key="5">
    <source>
        <dbReference type="Pfam" id="PF13304"/>
    </source>
</evidence>
<evidence type="ECO:0000259" key="6">
    <source>
        <dbReference type="Pfam" id="PF14491"/>
    </source>
</evidence>
<dbReference type="Pfam" id="PF14491">
    <property type="entry name" value="DUF4435"/>
    <property type="match status" value="1"/>
</dbReference>
<evidence type="ECO:0000313" key="7">
    <source>
        <dbReference type="EMBL" id="SDB16152.1"/>
    </source>
</evidence>
<dbReference type="GO" id="GO:0042626">
    <property type="term" value="F:ATPase-coupled transmembrane transporter activity"/>
    <property type="evidence" value="ECO:0007669"/>
    <property type="project" value="TreeGrafter"/>
</dbReference>
<evidence type="ECO:0000256" key="1">
    <source>
        <dbReference type="ARBA" id="ARBA00005417"/>
    </source>
</evidence>
<keyword evidence="4" id="KW-0067">ATP-binding</keyword>
<evidence type="ECO:0000256" key="2">
    <source>
        <dbReference type="ARBA" id="ARBA00022448"/>
    </source>
</evidence>
<feature type="domain" description="ATPase AAA-type core" evidence="5">
    <location>
        <begin position="232"/>
        <end position="331"/>
    </location>
</feature>
<comment type="similarity">
    <text evidence="1">Belongs to the ABC transporter superfamily.</text>
</comment>
<dbReference type="EMBL" id="FMXP01000009">
    <property type="protein sequence ID" value="SDB16152.1"/>
    <property type="molecule type" value="Genomic_DNA"/>
</dbReference>
<reference evidence="7 8" key="1">
    <citation type="submission" date="2016-10" db="EMBL/GenBank/DDBJ databases">
        <authorList>
            <person name="de Groot N.N."/>
        </authorList>
    </citation>
    <scope>NUCLEOTIDE SEQUENCE [LARGE SCALE GENOMIC DNA]</scope>
    <source>
        <strain evidence="7 8">A-4</strain>
    </source>
</reference>
<evidence type="ECO:0000313" key="8">
    <source>
        <dbReference type="Proteomes" id="UP000182508"/>
    </source>
</evidence>
<evidence type="ECO:0000256" key="3">
    <source>
        <dbReference type="ARBA" id="ARBA00022741"/>
    </source>
</evidence>
<dbReference type="PANTHER" id="PTHR43553">
    <property type="entry name" value="HEAVY METAL TRANSPORTER"/>
    <property type="match status" value="1"/>
</dbReference>
<accession>A0A1G6B6D8</accession>
<dbReference type="STRING" id="439219.SAMN02910293_00820"/>
<dbReference type="Pfam" id="PF13304">
    <property type="entry name" value="AAA_21"/>
    <property type="match status" value="1"/>
</dbReference>
<dbReference type="AlphaFoldDB" id="A0A1G6B6D8"/>
<dbReference type="InterPro" id="IPR029492">
    <property type="entry name" value="DUF4435"/>
</dbReference>
<dbReference type="GO" id="GO:0043190">
    <property type="term" value="C:ATP-binding cassette (ABC) transporter complex"/>
    <property type="evidence" value="ECO:0007669"/>
    <property type="project" value="TreeGrafter"/>
</dbReference>
<proteinExistence type="inferred from homology"/>
<dbReference type="InterPro" id="IPR027417">
    <property type="entry name" value="P-loop_NTPase"/>
</dbReference>
<gene>
    <name evidence="7" type="ORF">SAMN02910293_00820</name>
</gene>
<dbReference type="InterPro" id="IPR050095">
    <property type="entry name" value="ECF_ABC_transporter_ATP-bd"/>
</dbReference>
<organism evidence="7 8">
    <name type="scientific">Streptococcus henryi</name>
    <dbReference type="NCBI Taxonomy" id="439219"/>
    <lineage>
        <taxon>Bacteria</taxon>
        <taxon>Bacillati</taxon>
        <taxon>Bacillota</taxon>
        <taxon>Bacilli</taxon>
        <taxon>Lactobacillales</taxon>
        <taxon>Streptococcaceae</taxon>
        <taxon>Streptococcus</taxon>
    </lineage>
</organism>
<keyword evidence="3" id="KW-0547">Nucleotide-binding</keyword>
<sequence length="623" mass="72019">MEINFEKSIQKLNLELKNVETSSQDLNDEYQIQFNKYGRLIQEELSGLVSTLVSEKSNFNFETATENFKILFNNWFQKVQGLGYEIDNMSFYYSQLEEIINDFKILRLFSFISTIESTVVLVGANGSGKSTLINHLRELNNEKMYALPAQKFLYFSKSTFERNDTTVDSYRNSLKKSILKTDNIDMDQYALGKMFTHNFSNLITLLVKNYTKIVTDKSRGVGQDEIPLWDKVESIWKKLIPEIEFRIDSDDRLIFIKKSEKEYTINSLSDGEKCILFYIGNVMLAPQKSYIVVDEPETFLNAAIYNELWDLLIAERSDCQFVFASHNIDFIMARNNATYVWCKNFTPPTDFDYEVLNNDSLLPITLQVELSGSRKPILFCEGEKDSLDYKIYSKLFSDKFFIKPVKGHKTVIAYTEAYNGLSELHSNRAYGIVDYDWMSQARVDALQSKNVFTTPFNEIEMLLISSDVIDSVLGTFKNSDEIKQHKDNFYKVLSETCIGNRKKISGIALKKKVDEFVTGNLIQSSEPDLEQVQSYFSNFSKAFDAQGELELIDSAIDEACTDKNVDQVLKICNLKDEILEYRANTELDRDYRKKALIRLNLDKELPGKLVNKYFSDLLEEVEK</sequence>
<keyword evidence="8" id="KW-1185">Reference proteome</keyword>
<dbReference type="Gene3D" id="3.40.50.300">
    <property type="entry name" value="P-loop containing nucleotide triphosphate hydrolases"/>
    <property type="match status" value="2"/>
</dbReference>
<feature type="domain" description="DUF4435" evidence="6">
    <location>
        <begin position="374"/>
        <end position="495"/>
    </location>
</feature>
<name>A0A1G6B6D8_9STRE</name>
<protein>
    <submittedName>
        <fullName evidence="7">ABC-type dipeptide/oligopeptide/nickel transport system, ATPase component</fullName>
    </submittedName>
</protein>
<keyword evidence="2" id="KW-0813">Transport</keyword>
<evidence type="ECO:0000256" key="4">
    <source>
        <dbReference type="ARBA" id="ARBA00022840"/>
    </source>
</evidence>
<dbReference type="GO" id="GO:0016887">
    <property type="term" value="F:ATP hydrolysis activity"/>
    <property type="evidence" value="ECO:0007669"/>
    <property type="project" value="InterPro"/>
</dbReference>
<dbReference type="InterPro" id="IPR003959">
    <property type="entry name" value="ATPase_AAA_core"/>
</dbReference>
<dbReference type="Proteomes" id="UP000182508">
    <property type="component" value="Unassembled WGS sequence"/>
</dbReference>
<dbReference type="GO" id="GO:0005524">
    <property type="term" value="F:ATP binding"/>
    <property type="evidence" value="ECO:0007669"/>
    <property type="project" value="UniProtKB-KW"/>
</dbReference>
<dbReference type="RefSeq" id="WP_074485681.1">
    <property type="nucleotide sequence ID" value="NZ_FMXP01000009.1"/>
</dbReference>